<name>A0A0B5QL01_CLOBE</name>
<dbReference type="InterPro" id="IPR002347">
    <property type="entry name" value="SDR_fam"/>
</dbReference>
<dbReference type="Pfam" id="PF13561">
    <property type="entry name" value="adh_short_C2"/>
    <property type="match status" value="1"/>
</dbReference>
<dbReference type="PANTHER" id="PTHR48107:SF16">
    <property type="entry name" value="NADPH-DEPENDENT ALDEHYDE REDUCTASE 1, CHLOROPLASTIC"/>
    <property type="match status" value="1"/>
</dbReference>
<dbReference type="PRINTS" id="PR00081">
    <property type="entry name" value="GDHRDH"/>
</dbReference>
<sequence length="288" mass="31378">MNFPTSFPKQEQKEQPGLEYEMNPAPIYDDPSYNKKGDILKDKIAVITGGDSGIGKAVSIAYANQGADIVIAYYNENKDAEETKKIIDNIGRRCTLIRGDISDPNFCNNVLEKTIKEYGKIDILVNNAAVQYESTDFKQISDEQFDRTFKTNVYGTFYMTRAALNHLKAGGCIINTASITAYKGNETLIDYSMTKGAIVTLTRSLSTALAKGKTNIRVNAVAPGPIWTPLIPASFDEKKVEKFGSDTPLGRAGQPVECAGAYVFLASQCASYITGQVIHVNGGEIVNA</sequence>
<reference evidence="5" key="1">
    <citation type="submission" date="2014-12" db="EMBL/GenBank/DDBJ databases">
        <title>Genome sequence of Clostridium beijerinckii strain 59B.</title>
        <authorList>
            <person name="Little G.T."/>
            <person name="Minton N.P."/>
        </authorList>
    </citation>
    <scope>NUCLEOTIDE SEQUENCE [LARGE SCALE GENOMIC DNA]</scope>
    <source>
        <strain evidence="5">59B</strain>
    </source>
</reference>
<dbReference type="PANTHER" id="PTHR48107">
    <property type="entry name" value="NADPH-DEPENDENT ALDEHYDE REDUCTASE-LIKE PROTEIN, CHLOROPLASTIC-RELATED"/>
    <property type="match status" value="1"/>
</dbReference>
<gene>
    <name evidence="4" type="ORF">LF65_02019</name>
</gene>
<dbReference type="EMBL" id="CP010086">
    <property type="protein sequence ID" value="AJG98617.1"/>
    <property type="molecule type" value="Genomic_DNA"/>
</dbReference>
<evidence type="ECO:0000313" key="4">
    <source>
        <dbReference type="EMBL" id="AJG98617.1"/>
    </source>
</evidence>
<keyword evidence="2" id="KW-0560">Oxidoreductase</keyword>
<dbReference type="PRINTS" id="PR00080">
    <property type="entry name" value="SDRFAMILY"/>
</dbReference>
<evidence type="ECO:0000313" key="5">
    <source>
        <dbReference type="Proteomes" id="UP000031866"/>
    </source>
</evidence>
<dbReference type="NCBIfam" id="NF005214">
    <property type="entry name" value="PRK06701.1"/>
    <property type="match status" value="1"/>
</dbReference>
<dbReference type="FunFam" id="3.40.50.720:FF:000084">
    <property type="entry name" value="Short-chain dehydrogenase reductase"/>
    <property type="match status" value="1"/>
</dbReference>
<accession>A0A0B5QL01</accession>
<dbReference type="RefSeq" id="WP_041895894.1">
    <property type="nucleotide sequence ID" value="NZ_CP010086.2"/>
</dbReference>
<dbReference type="KEGG" id="cbei:LF65_02019"/>
<dbReference type="InterPro" id="IPR020904">
    <property type="entry name" value="Sc_DH/Rdtase_CS"/>
</dbReference>
<organism evidence="4 5">
    <name type="scientific">Clostridium beijerinckii</name>
    <name type="common">Clostridium MP</name>
    <dbReference type="NCBI Taxonomy" id="1520"/>
    <lineage>
        <taxon>Bacteria</taxon>
        <taxon>Bacillati</taxon>
        <taxon>Bacillota</taxon>
        <taxon>Clostridia</taxon>
        <taxon>Eubacteriales</taxon>
        <taxon>Clostridiaceae</taxon>
        <taxon>Clostridium</taxon>
    </lineage>
</organism>
<evidence type="ECO:0000256" key="3">
    <source>
        <dbReference type="SAM" id="MobiDB-lite"/>
    </source>
</evidence>
<proteinExistence type="inferred from homology"/>
<dbReference type="SUPFAM" id="SSF51735">
    <property type="entry name" value="NAD(P)-binding Rossmann-fold domains"/>
    <property type="match status" value="1"/>
</dbReference>
<evidence type="ECO:0000256" key="2">
    <source>
        <dbReference type="ARBA" id="ARBA00023002"/>
    </source>
</evidence>
<dbReference type="GO" id="GO:0016614">
    <property type="term" value="F:oxidoreductase activity, acting on CH-OH group of donors"/>
    <property type="evidence" value="ECO:0007669"/>
    <property type="project" value="UniProtKB-ARBA"/>
</dbReference>
<dbReference type="GO" id="GO:0008206">
    <property type="term" value="P:bile acid metabolic process"/>
    <property type="evidence" value="ECO:0007669"/>
    <property type="project" value="UniProtKB-ARBA"/>
</dbReference>
<dbReference type="NCBIfam" id="NF005559">
    <property type="entry name" value="PRK07231.1"/>
    <property type="match status" value="1"/>
</dbReference>
<dbReference type="AlphaFoldDB" id="A0A0B5QL01"/>
<dbReference type="PROSITE" id="PS00061">
    <property type="entry name" value="ADH_SHORT"/>
    <property type="match status" value="1"/>
</dbReference>
<dbReference type="Gene3D" id="3.40.50.720">
    <property type="entry name" value="NAD(P)-binding Rossmann-like Domain"/>
    <property type="match status" value="1"/>
</dbReference>
<comment type="similarity">
    <text evidence="1">Belongs to the short-chain dehydrogenases/reductases (SDR) family.</text>
</comment>
<dbReference type="STRING" id="1520.LF65_02019"/>
<dbReference type="InterPro" id="IPR036291">
    <property type="entry name" value="NAD(P)-bd_dom_sf"/>
</dbReference>
<protein>
    <submittedName>
        <fullName evidence="4">NAD(P)-dependent oxidoreductase</fullName>
    </submittedName>
</protein>
<feature type="region of interest" description="Disordered" evidence="3">
    <location>
        <begin position="1"/>
        <end position="26"/>
    </location>
</feature>
<dbReference type="OrthoDB" id="9803333at2"/>
<dbReference type="Proteomes" id="UP000031866">
    <property type="component" value="Chromosome"/>
</dbReference>
<evidence type="ECO:0000256" key="1">
    <source>
        <dbReference type="ARBA" id="ARBA00006484"/>
    </source>
</evidence>